<dbReference type="AlphaFoldDB" id="A0A645J0L3"/>
<accession>A0A645J0L3</accession>
<dbReference type="Pfam" id="PF01248">
    <property type="entry name" value="Ribosomal_L7Ae"/>
    <property type="match status" value="1"/>
</dbReference>
<organism evidence="2">
    <name type="scientific">bioreactor metagenome</name>
    <dbReference type="NCBI Taxonomy" id="1076179"/>
    <lineage>
        <taxon>unclassified sequences</taxon>
        <taxon>metagenomes</taxon>
        <taxon>ecological metagenomes</taxon>
    </lineage>
</organism>
<evidence type="ECO:0000259" key="1">
    <source>
        <dbReference type="Pfam" id="PF01248"/>
    </source>
</evidence>
<gene>
    <name evidence="2" type="primary">rplGB_11</name>
    <name evidence="2" type="ORF">SDC9_204929</name>
</gene>
<protein>
    <submittedName>
        <fullName evidence="2">Ribosome-associated protein L7Ae-like protein</fullName>
    </submittedName>
</protein>
<dbReference type="InterPro" id="IPR004038">
    <property type="entry name" value="Ribosomal_eL8/eL30/eS12/Gad45"/>
</dbReference>
<feature type="domain" description="Ribosomal protein eL8/eL30/eS12/Gadd45" evidence="1">
    <location>
        <begin position="8"/>
        <end position="80"/>
    </location>
</feature>
<comment type="caution">
    <text evidence="2">The sequence shown here is derived from an EMBL/GenBank/DDBJ whole genome shotgun (WGS) entry which is preliminary data.</text>
</comment>
<dbReference type="SUPFAM" id="SSF55315">
    <property type="entry name" value="L30e-like"/>
    <property type="match status" value="1"/>
</dbReference>
<proteinExistence type="predicted"/>
<name>A0A645J0L3_9ZZZZ</name>
<sequence length="83" mass="8708">MLEDLLSGECVVGTKQVQKALAAGTLQRVYIAEDVDPHIRARLAADCERAGVAVVSVVSMKHLGKACSIEVGAACAGLFKPRD</sequence>
<dbReference type="EMBL" id="VSSQ01128533">
    <property type="protein sequence ID" value="MPN57235.1"/>
    <property type="molecule type" value="Genomic_DNA"/>
</dbReference>
<dbReference type="Gene3D" id="3.30.1330.30">
    <property type="match status" value="1"/>
</dbReference>
<evidence type="ECO:0000313" key="2">
    <source>
        <dbReference type="EMBL" id="MPN57235.1"/>
    </source>
</evidence>
<reference evidence="2" key="1">
    <citation type="submission" date="2019-08" db="EMBL/GenBank/DDBJ databases">
        <authorList>
            <person name="Kucharzyk K."/>
            <person name="Murdoch R.W."/>
            <person name="Higgins S."/>
            <person name="Loffler F."/>
        </authorList>
    </citation>
    <scope>NUCLEOTIDE SEQUENCE</scope>
</reference>
<dbReference type="InterPro" id="IPR029064">
    <property type="entry name" value="Ribosomal_eL30-like_sf"/>
</dbReference>